<name>A0AAD5TUQ8_9FUNG</name>
<gene>
    <name evidence="1" type="ORF">HK099_002745</name>
</gene>
<evidence type="ECO:0000313" key="2">
    <source>
        <dbReference type="Proteomes" id="UP001211065"/>
    </source>
</evidence>
<dbReference type="Proteomes" id="UP001211065">
    <property type="component" value="Unassembled WGS sequence"/>
</dbReference>
<proteinExistence type="predicted"/>
<reference evidence="1" key="1">
    <citation type="submission" date="2020-05" db="EMBL/GenBank/DDBJ databases">
        <title>Phylogenomic resolution of chytrid fungi.</title>
        <authorList>
            <person name="Stajich J.E."/>
            <person name="Amses K."/>
            <person name="Simmons R."/>
            <person name="Seto K."/>
            <person name="Myers J."/>
            <person name="Bonds A."/>
            <person name="Quandt C.A."/>
            <person name="Barry K."/>
            <person name="Liu P."/>
            <person name="Grigoriev I."/>
            <person name="Longcore J.E."/>
            <person name="James T.Y."/>
        </authorList>
    </citation>
    <scope>NUCLEOTIDE SEQUENCE</scope>
    <source>
        <strain evidence="1">JEL0476</strain>
    </source>
</reference>
<comment type="caution">
    <text evidence="1">The sequence shown here is derived from an EMBL/GenBank/DDBJ whole genome shotgun (WGS) entry which is preliminary data.</text>
</comment>
<dbReference type="EMBL" id="JADGJW010001938">
    <property type="protein sequence ID" value="KAJ3200269.1"/>
    <property type="molecule type" value="Genomic_DNA"/>
</dbReference>
<dbReference type="AlphaFoldDB" id="A0AAD5TUQ8"/>
<keyword evidence="2" id="KW-1185">Reference proteome</keyword>
<protein>
    <submittedName>
        <fullName evidence="1">Uncharacterized protein</fullName>
    </submittedName>
</protein>
<organism evidence="1 2">
    <name type="scientific">Clydaea vesicula</name>
    <dbReference type="NCBI Taxonomy" id="447962"/>
    <lineage>
        <taxon>Eukaryota</taxon>
        <taxon>Fungi</taxon>
        <taxon>Fungi incertae sedis</taxon>
        <taxon>Chytridiomycota</taxon>
        <taxon>Chytridiomycota incertae sedis</taxon>
        <taxon>Chytridiomycetes</taxon>
        <taxon>Lobulomycetales</taxon>
        <taxon>Lobulomycetaceae</taxon>
        <taxon>Clydaea</taxon>
    </lineage>
</organism>
<feature type="non-terminal residue" evidence="1">
    <location>
        <position position="1"/>
    </location>
</feature>
<evidence type="ECO:0000313" key="1">
    <source>
        <dbReference type="EMBL" id="KAJ3200269.1"/>
    </source>
</evidence>
<sequence length="91" mass="10794">YQCDHFFSTLIFITVRRFENIIDLKKNVIDDQISKAGKEVALKFSRLENVNELVIKEIKKKSIENKLEFERSDKLKKLKKNKKKTLSIVTH</sequence>
<accession>A0AAD5TUQ8</accession>